<gene>
    <name evidence="8" type="ORF">QBC37DRAFT_381409</name>
</gene>
<dbReference type="PANTHER" id="PTHR11552:SF201">
    <property type="entry name" value="GLUCOSE-METHANOL-CHOLINE OXIDOREDUCTASE N-TERMINAL DOMAIN-CONTAINING PROTEIN"/>
    <property type="match status" value="1"/>
</dbReference>
<dbReference type="SUPFAM" id="SSF51905">
    <property type="entry name" value="FAD/NAD(P)-binding domain"/>
    <property type="match status" value="1"/>
</dbReference>
<keyword evidence="5" id="KW-0560">Oxidoreductase</keyword>
<dbReference type="InterPro" id="IPR012132">
    <property type="entry name" value="GMC_OxRdtase"/>
</dbReference>
<feature type="binding site" evidence="6">
    <location>
        <position position="228"/>
    </location>
    <ligand>
        <name>FAD</name>
        <dbReference type="ChEBI" id="CHEBI:57692"/>
    </ligand>
</feature>
<dbReference type="InterPro" id="IPR000172">
    <property type="entry name" value="GMC_OxRdtase_N"/>
</dbReference>
<keyword evidence="3" id="KW-0285">Flavoprotein</keyword>
<evidence type="ECO:0000256" key="1">
    <source>
        <dbReference type="ARBA" id="ARBA00001974"/>
    </source>
</evidence>
<dbReference type="PROSITE" id="PS00624">
    <property type="entry name" value="GMC_OXRED_2"/>
    <property type="match status" value="1"/>
</dbReference>
<evidence type="ECO:0000259" key="7">
    <source>
        <dbReference type="PROSITE" id="PS00624"/>
    </source>
</evidence>
<proteinExistence type="inferred from homology"/>
<keyword evidence="9" id="KW-1185">Reference proteome</keyword>
<dbReference type="Gene3D" id="3.30.560.10">
    <property type="entry name" value="Glucose Oxidase, domain 3"/>
    <property type="match status" value="1"/>
</dbReference>
<comment type="caution">
    <text evidence="8">The sequence shown here is derived from an EMBL/GenBank/DDBJ whole genome shotgun (WGS) entry which is preliminary data.</text>
</comment>
<organism evidence="8 9">
    <name type="scientific">Rhypophila decipiens</name>
    <dbReference type="NCBI Taxonomy" id="261697"/>
    <lineage>
        <taxon>Eukaryota</taxon>
        <taxon>Fungi</taxon>
        <taxon>Dikarya</taxon>
        <taxon>Ascomycota</taxon>
        <taxon>Pezizomycotina</taxon>
        <taxon>Sordariomycetes</taxon>
        <taxon>Sordariomycetidae</taxon>
        <taxon>Sordariales</taxon>
        <taxon>Naviculisporaceae</taxon>
        <taxon>Rhypophila</taxon>
    </lineage>
</organism>
<dbReference type="Proteomes" id="UP001301769">
    <property type="component" value="Unassembled WGS sequence"/>
</dbReference>
<evidence type="ECO:0000313" key="8">
    <source>
        <dbReference type="EMBL" id="KAK4206110.1"/>
    </source>
</evidence>
<feature type="domain" description="Glucose-methanol-choline oxidoreductase N-terminal" evidence="7">
    <location>
        <begin position="269"/>
        <end position="283"/>
    </location>
</feature>
<evidence type="ECO:0000256" key="4">
    <source>
        <dbReference type="ARBA" id="ARBA00022827"/>
    </source>
</evidence>
<dbReference type="GO" id="GO:0016614">
    <property type="term" value="F:oxidoreductase activity, acting on CH-OH group of donors"/>
    <property type="evidence" value="ECO:0007669"/>
    <property type="project" value="InterPro"/>
</dbReference>
<reference evidence="8" key="1">
    <citation type="journal article" date="2023" name="Mol. Phylogenet. Evol.">
        <title>Genome-scale phylogeny and comparative genomics of the fungal order Sordariales.</title>
        <authorList>
            <person name="Hensen N."/>
            <person name="Bonometti L."/>
            <person name="Westerberg I."/>
            <person name="Brannstrom I.O."/>
            <person name="Guillou S."/>
            <person name="Cros-Aarteil S."/>
            <person name="Calhoun S."/>
            <person name="Haridas S."/>
            <person name="Kuo A."/>
            <person name="Mondo S."/>
            <person name="Pangilinan J."/>
            <person name="Riley R."/>
            <person name="LaButti K."/>
            <person name="Andreopoulos B."/>
            <person name="Lipzen A."/>
            <person name="Chen C."/>
            <person name="Yan M."/>
            <person name="Daum C."/>
            <person name="Ng V."/>
            <person name="Clum A."/>
            <person name="Steindorff A."/>
            <person name="Ohm R.A."/>
            <person name="Martin F."/>
            <person name="Silar P."/>
            <person name="Natvig D.O."/>
            <person name="Lalanne C."/>
            <person name="Gautier V."/>
            <person name="Ament-Velasquez S.L."/>
            <person name="Kruys A."/>
            <person name="Hutchinson M.I."/>
            <person name="Powell A.J."/>
            <person name="Barry K."/>
            <person name="Miller A.N."/>
            <person name="Grigoriev I.V."/>
            <person name="Debuchy R."/>
            <person name="Gladieux P."/>
            <person name="Hiltunen Thoren M."/>
            <person name="Johannesson H."/>
        </authorList>
    </citation>
    <scope>NUCLEOTIDE SEQUENCE</scope>
    <source>
        <strain evidence="8">PSN293</strain>
    </source>
</reference>
<dbReference type="Pfam" id="PF00732">
    <property type="entry name" value="GMC_oxred_N"/>
    <property type="match status" value="1"/>
</dbReference>
<dbReference type="Pfam" id="PF05199">
    <property type="entry name" value="GMC_oxred_C"/>
    <property type="match status" value="1"/>
</dbReference>
<dbReference type="InterPro" id="IPR036188">
    <property type="entry name" value="FAD/NAD-bd_sf"/>
</dbReference>
<dbReference type="SUPFAM" id="SSF54373">
    <property type="entry name" value="FAD-linked reductases, C-terminal domain"/>
    <property type="match status" value="1"/>
</dbReference>
<evidence type="ECO:0000256" key="5">
    <source>
        <dbReference type="ARBA" id="ARBA00023002"/>
    </source>
</evidence>
<name>A0AAN7B2P6_9PEZI</name>
<keyword evidence="4 6" id="KW-0274">FAD</keyword>
<dbReference type="InterPro" id="IPR007867">
    <property type="entry name" value="GMC_OxRtase_C"/>
</dbReference>
<evidence type="ECO:0000313" key="9">
    <source>
        <dbReference type="Proteomes" id="UP001301769"/>
    </source>
</evidence>
<dbReference type="GO" id="GO:0050660">
    <property type="term" value="F:flavin adenine dinucleotide binding"/>
    <property type="evidence" value="ECO:0007669"/>
    <property type="project" value="InterPro"/>
</dbReference>
<dbReference type="Gene3D" id="3.50.50.60">
    <property type="entry name" value="FAD/NAD(P)-binding domain"/>
    <property type="match status" value="1"/>
</dbReference>
<dbReference type="PIRSF" id="PIRSF000137">
    <property type="entry name" value="Alcohol_oxidase"/>
    <property type="match status" value="1"/>
</dbReference>
<evidence type="ECO:0000256" key="6">
    <source>
        <dbReference type="PIRSR" id="PIRSR000137-2"/>
    </source>
</evidence>
<evidence type="ECO:0000256" key="3">
    <source>
        <dbReference type="ARBA" id="ARBA00022630"/>
    </source>
</evidence>
<evidence type="ECO:0000256" key="2">
    <source>
        <dbReference type="ARBA" id="ARBA00010790"/>
    </source>
</evidence>
<reference evidence="8" key="2">
    <citation type="submission" date="2023-05" db="EMBL/GenBank/DDBJ databases">
        <authorList>
            <consortium name="Lawrence Berkeley National Laboratory"/>
            <person name="Steindorff A."/>
            <person name="Hensen N."/>
            <person name="Bonometti L."/>
            <person name="Westerberg I."/>
            <person name="Brannstrom I.O."/>
            <person name="Guillou S."/>
            <person name="Cros-Aarteil S."/>
            <person name="Calhoun S."/>
            <person name="Haridas S."/>
            <person name="Kuo A."/>
            <person name="Mondo S."/>
            <person name="Pangilinan J."/>
            <person name="Riley R."/>
            <person name="Labutti K."/>
            <person name="Andreopoulos B."/>
            <person name="Lipzen A."/>
            <person name="Chen C."/>
            <person name="Yanf M."/>
            <person name="Daum C."/>
            <person name="Ng V."/>
            <person name="Clum A."/>
            <person name="Ohm R."/>
            <person name="Martin F."/>
            <person name="Silar P."/>
            <person name="Natvig D."/>
            <person name="Lalanne C."/>
            <person name="Gautier V."/>
            <person name="Ament-Velasquez S.L."/>
            <person name="Kruys A."/>
            <person name="Hutchinson M.I."/>
            <person name="Powell A.J."/>
            <person name="Barry K."/>
            <person name="Miller A.N."/>
            <person name="Grigoriev I.V."/>
            <person name="Debuchy R."/>
            <person name="Gladieux P."/>
            <person name="Thoren M.H."/>
            <person name="Johannesson H."/>
        </authorList>
    </citation>
    <scope>NUCLEOTIDE SEQUENCE</scope>
    <source>
        <strain evidence="8">PSN293</strain>
    </source>
</reference>
<dbReference type="AlphaFoldDB" id="A0AAN7B2P6"/>
<accession>A0AAN7B2P6</accession>
<dbReference type="PANTHER" id="PTHR11552">
    <property type="entry name" value="GLUCOSE-METHANOL-CHOLINE GMC OXIDOREDUCTASE"/>
    <property type="match status" value="1"/>
</dbReference>
<comment type="cofactor">
    <cofactor evidence="1 6">
        <name>FAD</name>
        <dbReference type="ChEBI" id="CHEBI:57692"/>
    </cofactor>
</comment>
<dbReference type="EMBL" id="MU858506">
    <property type="protein sequence ID" value="KAK4206110.1"/>
    <property type="molecule type" value="Genomic_DNA"/>
</dbReference>
<protein>
    <submittedName>
        <fullName evidence="8">L-sorbose 1-dehydrogenase</fullName>
    </submittedName>
</protein>
<sequence>MDSCSDYDIVIVGGGTAGLALASRLSEDESLQIIVLEAGEDRRTDPQVLTPGMWPLLTNSSSDWAFSTVPQEFLNKNVDMIPQGRMLGGSSGINSFLFTPTSQTGVDGWAKLGNKGWEYTSFAKAANKSYTLHSPSGAVQGTGHGPIQLRVAAPQSEPEATWTSAFLESLSTLGFASPQDPFSGHVCGGFSNPESVDPATRQRSFSANAYLGAAESRPNLTVITGATVTKILLSTSRRDGVVAEGVRFTESNGKSKMARAHKEVIICAGTFHSPRLLEVSGIGDEKLLQKLGIDVVLDNPNVGENLQNHVYTGVTFEVADDAIATLDSFFRSDPQAVGAAMQAYGVNGTGPLGSSSIIASAQLPFPGIQTEQGETEVNQLLQDLLHEPVDAAKHDSTSFAAVHAAFVKSILLSPTESSANYVFGPAYTEFEDRGNPALRAPGNHITIAAMLSHPLSRGYVHAATAAGDDRSGDHGLVINPRYLSHPLDVEVLARHIWFIEQSISRAEPLAKMLKPRASKFADLAAVREYLHRTAKGSHHYTGTCSMMPKKLGGVVDHELRVYGTVNLRICDASVVPITPRANTQAVVYGVAEMGAKLIKESLWAGCQE</sequence>
<comment type="similarity">
    <text evidence="2">Belongs to the GMC oxidoreductase family.</text>
</comment>